<keyword evidence="1 2" id="KW-0238">DNA-binding</keyword>
<dbReference type="Proteomes" id="UP000252893">
    <property type="component" value="Unassembled WGS sequence"/>
</dbReference>
<dbReference type="Pfam" id="PF08362">
    <property type="entry name" value="TetR_C_3"/>
    <property type="match status" value="1"/>
</dbReference>
<evidence type="ECO:0000256" key="3">
    <source>
        <dbReference type="SAM" id="MobiDB-lite"/>
    </source>
</evidence>
<dbReference type="SUPFAM" id="SSF48498">
    <property type="entry name" value="Tetracyclin repressor-like, C-terminal domain"/>
    <property type="match status" value="1"/>
</dbReference>
<dbReference type="InterPro" id="IPR036271">
    <property type="entry name" value="Tet_transcr_reg_TetR-rel_C_sf"/>
</dbReference>
<dbReference type="GO" id="GO:0045892">
    <property type="term" value="P:negative regulation of DNA-templated transcription"/>
    <property type="evidence" value="ECO:0007669"/>
    <property type="project" value="InterPro"/>
</dbReference>
<organism evidence="5 6">
    <name type="scientific">Pseudochrobactrum asaccharolyticum</name>
    <dbReference type="NCBI Taxonomy" id="354351"/>
    <lineage>
        <taxon>Bacteria</taxon>
        <taxon>Pseudomonadati</taxon>
        <taxon>Pseudomonadota</taxon>
        <taxon>Alphaproteobacteria</taxon>
        <taxon>Hyphomicrobiales</taxon>
        <taxon>Brucellaceae</taxon>
        <taxon>Pseudochrobactrum</taxon>
    </lineage>
</organism>
<dbReference type="InterPro" id="IPR050109">
    <property type="entry name" value="HTH-type_TetR-like_transc_reg"/>
</dbReference>
<feature type="region of interest" description="Disordered" evidence="3">
    <location>
        <begin position="1"/>
        <end position="41"/>
    </location>
</feature>
<evidence type="ECO:0000259" key="4">
    <source>
        <dbReference type="PROSITE" id="PS50977"/>
    </source>
</evidence>
<feature type="compositionally biased region" description="Basic and acidic residues" evidence="3">
    <location>
        <begin position="1"/>
        <end position="20"/>
    </location>
</feature>
<dbReference type="InterPro" id="IPR013573">
    <property type="entry name" value="Tscrpt_reg_YcdC_C"/>
</dbReference>
<protein>
    <submittedName>
        <fullName evidence="5">TetR family transcriptional regulator</fullName>
    </submittedName>
</protein>
<evidence type="ECO:0000256" key="1">
    <source>
        <dbReference type="ARBA" id="ARBA00023125"/>
    </source>
</evidence>
<dbReference type="PRINTS" id="PR00455">
    <property type="entry name" value="HTHTETR"/>
</dbReference>
<dbReference type="AlphaFoldDB" id="A0A366E570"/>
<evidence type="ECO:0000256" key="2">
    <source>
        <dbReference type="PROSITE-ProRule" id="PRU00335"/>
    </source>
</evidence>
<keyword evidence="6" id="KW-1185">Reference proteome</keyword>
<dbReference type="InterPro" id="IPR001647">
    <property type="entry name" value="HTH_TetR"/>
</dbReference>
<dbReference type="EMBL" id="QNRH01000002">
    <property type="protein sequence ID" value="RBO97493.1"/>
    <property type="molecule type" value="Genomic_DNA"/>
</dbReference>
<dbReference type="Gene3D" id="1.10.357.10">
    <property type="entry name" value="Tetracycline Repressor, domain 2"/>
    <property type="match status" value="1"/>
</dbReference>
<evidence type="ECO:0000313" key="6">
    <source>
        <dbReference type="Proteomes" id="UP000252893"/>
    </source>
</evidence>
<gene>
    <name evidence="5" type="ORF">DFR47_102275</name>
</gene>
<proteinExistence type="predicted"/>
<feature type="domain" description="HTH tetR-type" evidence="4">
    <location>
        <begin position="49"/>
        <end position="109"/>
    </location>
</feature>
<name>A0A366E570_9HYPH</name>
<feature type="DNA-binding region" description="H-T-H motif" evidence="2">
    <location>
        <begin position="72"/>
        <end position="91"/>
    </location>
</feature>
<sequence length="244" mass="27865">MERKPKAVKETSDMPQDKTLARTKRSLKLSPQWQTDGEPAPENLSRIQEMNRKLILEAALDVFSTYGFRGSTIDQIALKSGMSKPNLLYYFRRKEEIYTTVLQQTMEEWLASMQAIDPQGEPLEELGTYIRNKIEMAFRNPAASRLFANEIMHGAPAIGTFLQEDMRRLVDEKAAVIGQWMDEGRLAKTDPHHLIFTIWATTQHYSDFETQLRAVLGEKFDAPDCCENTVQAVSAILLNGIRPR</sequence>
<dbReference type="InterPro" id="IPR009057">
    <property type="entry name" value="Homeodomain-like_sf"/>
</dbReference>
<dbReference type="SUPFAM" id="SSF46689">
    <property type="entry name" value="Homeodomain-like"/>
    <property type="match status" value="1"/>
</dbReference>
<dbReference type="Pfam" id="PF00440">
    <property type="entry name" value="TetR_N"/>
    <property type="match status" value="1"/>
</dbReference>
<dbReference type="PANTHER" id="PTHR30055:SF196">
    <property type="entry name" value="HTH-TYPE TRANSCRIPTIONAL REGULATOR RUTR"/>
    <property type="match status" value="1"/>
</dbReference>
<reference evidence="5 6" key="1">
    <citation type="submission" date="2018-06" db="EMBL/GenBank/DDBJ databases">
        <title>Genomic Encyclopedia of Type Strains, Phase IV (KMG-IV): sequencing the most valuable type-strain genomes for metagenomic binning, comparative biology and taxonomic classification.</title>
        <authorList>
            <person name="Goeker M."/>
        </authorList>
    </citation>
    <scope>NUCLEOTIDE SEQUENCE [LARGE SCALE GENOMIC DNA]</scope>
    <source>
        <strain evidence="5 6">DSM 25619</strain>
    </source>
</reference>
<dbReference type="PROSITE" id="PS50977">
    <property type="entry name" value="HTH_TETR_2"/>
    <property type="match status" value="1"/>
</dbReference>
<dbReference type="Gene3D" id="1.10.10.60">
    <property type="entry name" value="Homeodomain-like"/>
    <property type="match status" value="1"/>
</dbReference>
<dbReference type="GO" id="GO:0003700">
    <property type="term" value="F:DNA-binding transcription factor activity"/>
    <property type="evidence" value="ECO:0007669"/>
    <property type="project" value="TreeGrafter"/>
</dbReference>
<dbReference type="GO" id="GO:0000976">
    <property type="term" value="F:transcription cis-regulatory region binding"/>
    <property type="evidence" value="ECO:0007669"/>
    <property type="project" value="TreeGrafter"/>
</dbReference>
<comment type="caution">
    <text evidence="5">The sequence shown here is derived from an EMBL/GenBank/DDBJ whole genome shotgun (WGS) entry which is preliminary data.</text>
</comment>
<accession>A0A366E570</accession>
<dbReference type="PANTHER" id="PTHR30055">
    <property type="entry name" value="HTH-TYPE TRANSCRIPTIONAL REGULATOR RUTR"/>
    <property type="match status" value="1"/>
</dbReference>
<evidence type="ECO:0000313" key="5">
    <source>
        <dbReference type="EMBL" id="RBO97493.1"/>
    </source>
</evidence>